<gene>
    <name evidence="11" type="ORF">EDC38_0548</name>
</gene>
<dbReference type="GO" id="GO:0005886">
    <property type="term" value="C:plasma membrane"/>
    <property type="evidence" value="ECO:0007669"/>
    <property type="project" value="UniProtKB-SubCell"/>
</dbReference>
<dbReference type="NCBIfam" id="TIGR01400">
    <property type="entry name" value="fliR"/>
    <property type="match status" value="1"/>
</dbReference>
<organism evidence="11 12">
    <name type="scientific">Marinimicrobium koreense</name>
    <dbReference type="NCBI Taxonomy" id="306545"/>
    <lineage>
        <taxon>Bacteria</taxon>
        <taxon>Pseudomonadati</taxon>
        <taxon>Pseudomonadota</taxon>
        <taxon>Gammaproteobacteria</taxon>
        <taxon>Cellvibrionales</taxon>
        <taxon>Cellvibrionaceae</taxon>
        <taxon>Marinimicrobium</taxon>
    </lineage>
</organism>
<evidence type="ECO:0000256" key="6">
    <source>
        <dbReference type="ARBA" id="ARBA00022989"/>
    </source>
</evidence>
<dbReference type="GO" id="GO:0044780">
    <property type="term" value="P:bacterial-type flagellum assembly"/>
    <property type="evidence" value="ECO:0007669"/>
    <property type="project" value="UniProtKB-UniRule"/>
</dbReference>
<feature type="transmembrane region" description="Helical" evidence="10">
    <location>
        <begin position="210"/>
        <end position="233"/>
    </location>
</feature>
<evidence type="ECO:0000256" key="5">
    <source>
        <dbReference type="ARBA" id="ARBA00022692"/>
    </source>
</evidence>
<evidence type="ECO:0000256" key="3">
    <source>
        <dbReference type="ARBA" id="ARBA00021717"/>
    </source>
</evidence>
<name>A0A3N1NY96_9GAMM</name>
<keyword evidence="6 10" id="KW-1133">Transmembrane helix</keyword>
<protein>
    <recommendedName>
        <fullName evidence="3 9">Flagellar biosynthetic protein FliR</fullName>
    </recommendedName>
</protein>
<dbReference type="PRINTS" id="PR00953">
    <property type="entry name" value="TYPE3IMRPROT"/>
</dbReference>
<evidence type="ECO:0000256" key="4">
    <source>
        <dbReference type="ARBA" id="ARBA00022475"/>
    </source>
</evidence>
<keyword evidence="11" id="KW-0282">Flagellum</keyword>
<keyword evidence="5 10" id="KW-0812">Transmembrane</keyword>
<evidence type="ECO:0000256" key="1">
    <source>
        <dbReference type="ARBA" id="ARBA00002578"/>
    </source>
</evidence>
<proteinExistence type="inferred from homology"/>
<feature type="transmembrane region" description="Helical" evidence="10">
    <location>
        <begin position="110"/>
        <end position="130"/>
    </location>
</feature>
<feature type="transmembrane region" description="Helical" evidence="10">
    <location>
        <begin position="245"/>
        <end position="265"/>
    </location>
</feature>
<keyword evidence="11" id="KW-0969">Cilium</keyword>
<sequence length="290" mass="31274">MGSCVLKRTPLAPEADFQNGTLEGRLIEPMNELVLSEQQLMQFIGQYLWPMLRIGGLFLAMPVIGAQTVTARVRIVLTAFVTLLVAPLLPPPPDIDLVSIQAMAIVARELLIGIAMGFMLQVFLHIFILAGELMAMKMGLGFAAMNDPSTGVSTTVLSQFYLLLATLLFLSYNGHLIIIGMLVDSFQSLPIGGSGLGSGAFATIAGMGTWLFSAALVITLPVFTAVMIINMAFGAMNRSAPQMNVFTVGFPMTLIFGILVMWFALPALLPVFEVFTQEAFELVRLVIGLP</sequence>
<accession>A0A3N1NY96</accession>
<keyword evidence="11" id="KW-0966">Cell projection</keyword>
<comment type="caution">
    <text evidence="11">The sequence shown here is derived from an EMBL/GenBank/DDBJ whole genome shotgun (WGS) entry which is preliminary data.</text>
</comment>
<evidence type="ECO:0000313" key="12">
    <source>
        <dbReference type="Proteomes" id="UP000273643"/>
    </source>
</evidence>
<reference evidence="11 12" key="1">
    <citation type="submission" date="2018-11" db="EMBL/GenBank/DDBJ databases">
        <title>Genomic Encyclopedia of Type Strains, Phase IV (KMG-IV): sequencing the most valuable type-strain genomes for metagenomic binning, comparative biology and taxonomic classification.</title>
        <authorList>
            <person name="Goeker M."/>
        </authorList>
    </citation>
    <scope>NUCLEOTIDE SEQUENCE [LARGE SCALE GENOMIC DNA]</scope>
    <source>
        <strain evidence="11 12">DSM 16974</strain>
    </source>
</reference>
<evidence type="ECO:0000256" key="2">
    <source>
        <dbReference type="ARBA" id="ARBA00009772"/>
    </source>
</evidence>
<dbReference type="InterPro" id="IPR006303">
    <property type="entry name" value="FliR"/>
</dbReference>
<evidence type="ECO:0000313" key="11">
    <source>
        <dbReference type="EMBL" id="ROQ19957.1"/>
    </source>
</evidence>
<evidence type="ECO:0000256" key="9">
    <source>
        <dbReference type="NCBIfam" id="TIGR01400"/>
    </source>
</evidence>
<comment type="similarity">
    <text evidence="2 10">Belongs to the FliR/MopE/SpaR family.</text>
</comment>
<dbReference type="EMBL" id="RJUK01000001">
    <property type="protein sequence ID" value="ROQ19957.1"/>
    <property type="molecule type" value="Genomic_DNA"/>
</dbReference>
<evidence type="ECO:0000256" key="8">
    <source>
        <dbReference type="ARBA" id="ARBA00023143"/>
    </source>
</evidence>
<feature type="transmembrane region" description="Helical" evidence="10">
    <location>
        <begin position="47"/>
        <end position="66"/>
    </location>
</feature>
<dbReference type="InterPro" id="IPR002010">
    <property type="entry name" value="T3SS_IM_R"/>
</dbReference>
<dbReference type="PANTHER" id="PTHR30065">
    <property type="entry name" value="FLAGELLAR BIOSYNTHETIC PROTEIN FLIR"/>
    <property type="match status" value="1"/>
</dbReference>
<comment type="function">
    <text evidence="1 10">Role in flagellar biosynthesis.</text>
</comment>
<dbReference type="AlphaFoldDB" id="A0A3N1NY96"/>
<comment type="subcellular location">
    <subcellularLocation>
        <location evidence="10">Cell membrane</location>
        <topology evidence="10">Multi-pass membrane protein</topology>
    </subcellularLocation>
    <subcellularLocation>
        <location evidence="10">Bacterial flagellum basal body</location>
    </subcellularLocation>
</comment>
<dbReference type="GO" id="GO:0009425">
    <property type="term" value="C:bacterial-type flagellum basal body"/>
    <property type="evidence" value="ECO:0007669"/>
    <property type="project" value="UniProtKB-SubCell"/>
</dbReference>
<feature type="transmembrane region" description="Helical" evidence="10">
    <location>
        <begin position="73"/>
        <end position="90"/>
    </location>
</feature>
<dbReference type="Proteomes" id="UP000273643">
    <property type="component" value="Unassembled WGS sequence"/>
</dbReference>
<keyword evidence="12" id="KW-1185">Reference proteome</keyword>
<evidence type="ECO:0000256" key="10">
    <source>
        <dbReference type="RuleBase" id="RU362071"/>
    </source>
</evidence>
<keyword evidence="4 10" id="KW-1003">Cell membrane</keyword>
<feature type="transmembrane region" description="Helical" evidence="10">
    <location>
        <begin position="160"/>
        <end position="183"/>
    </location>
</feature>
<dbReference type="PANTHER" id="PTHR30065:SF8">
    <property type="entry name" value="FLAGELLAR BIOSYNTHETIC PROTEIN FLIR"/>
    <property type="match status" value="1"/>
</dbReference>
<evidence type="ECO:0000256" key="7">
    <source>
        <dbReference type="ARBA" id="ARBA00023136"/>
    </source>
</evidence>
<keyword evidence="8 10" id="KW-0975">Bacterial flagellum</keyword>
<dbReference type="Pfam" id="PF01311">
    <property type="entry name" value="Bac_export_1"/>
    <property type="match status" value="1"/>
</dbReference>
<dbReference type="GO" id="GO:0006605">
    <property type="term" value="P:protein targeting"/>
    <property type="evidence" value="ECO:0007669"/>
    <property type="project" value="UniProtKB-UniRule"/>
</dbReference>
<keyword evidence="7 10" id="KW-0472">Membrane</keyword>